<feature type="transmembrane region" description="Helical" evidence="6">
    <location>
        <begin position="104"/>
        <end position="132"/>
    </location>
</feature>
<evidence type="ECO:0000313" key="8">
    <source>
        <dbReference type="Proteomes" id="UP000659344"/>
    </source>
</evidence>
<dbReference type="EMBL" id="BMFT01000001">
    <property type="protein sequence ID" value="GGH22466.1"/>
    <property type="molecule type" value="Genomic_DNA"/>
</dbReference>
<keyword evidence="8" id="KW-1185">Reference proteome</keyword>
<sequence length="202" mass="21130">MEPYIILKGLILGFSIAAPIGPIGVMCIRTTLSSGRHIGIAAGFGAATADACYGLIAGLGLTALSSFLLHYGDLIHFCGGIFLCYLGLLTFLREPAHVIETSEHAILGSFASTFLLTLTNPVTIISFAGIFAATGLTASNGNGIQIIGLVSGVFIGSAVWWILLSIGVSLFRSVILTSASLRLVNRLSAVILFGFGMWTLIH</sequence>
<evidence type="ECO:0000256" key="1">
    <source>
        <dbReference type="ARBA" id="ARBA00004651"/>
    </source>
</evidence>
<proteinExistence type="predicted"/>
<keyword evidence="3 6" id="KW-0812">Transmembrane</keyword>
<feature type="transmembrane region" description="Helical" evidence="6">
    <location>
        <begin position="144"/>
        <end position="171"/>
    </location>
</feature>
<protein>
    <submittedName>
        <fullName evidence="7">Lysine transporter LysE</fullName>
    </submittedName>
</protein>
<comment type="caution">
    <text evidence="7">The sequence shown here is derived from an EMBL/GenBank/DDBJ whole genome shotgun (WGS) entry which is preliminary data.</text>
</comment>
<feature type="transmembrane region" description="Helical" evidence="6">
    <location>
        <begin position="6"/>
        <end position="28"/>
    </location>
</feature>
<evidence type="ECO:0000313" key="7">
    <source>
        <dbReference type="EMBL" id="GGH22466.1"/>
    </source>
</evidence>
<dbReference type="Pfam" id="PF01810">
    <property type="entry name" value="LysE"/>
    <property type="match status" value="1"/>
</dbReference>
<name>A0ABQ1YEK1_9BACL</name>
<feature type="transmembrane region" description="Helical" evidence="6">
    <location>
        <begin position="40"/>
        <end position="68"/>
    </location>
</feature>
<evidence type="ECO:0000256" key="2">
    <source>
        <dbReference type="ARBA" id="ARBA00022475"/>
    </source>
</evidence>
<organism evidence="7 8">
    <name type="scientific">Paenibacillus segetis</name>
    <dbReference type="NCBI Taxonomy" id="1325360"/>
    <lineage>
        <taxon>Bacteria</taxon>
        <taxon>Bacillati</taxon>
        <taxon>Bacillota</taxon>
        <taxon>Bacilli</taxon>
        <taxon>Bacillales</taxon>
        <taxon>Paenibacillaceae</taxon>
        <taxon>Paenibacillus</taxon>
    </lineage>
</organism>
<gene>
    <name evidence="7" type="ORF">GCM10008013_20910</name>
</gene>
<dbReference type="InterPro" id="IPR001123">
    <property type="entry name" value="LeuE-type"/>
</dbReference>
<accession>A0ABQ1YEK1</accession>
<evidence type="ECO:0000256" key="3">
    <source>
        <dbReference type="ARBA" id="ARBA00022692"/>
    </source>
</evidence>
<evidence type="ECO:0000256" key="4">
    <source>
        <dbReference type="ARBA" id="ARBA00022989"/>
    </source>
</evidence>
<dbReference type="RefSeq" id="WP_188538400.1">
    <property type="nucleotide sequence ID" value="NZ_BMFT01000001.1"/>
</dbReference>
<keyword evidence="2" id="KW-1003">Cell membrane</keyword>
<evidence type="ECO:0000256" key="6">
    <source>
        <dbReference type="SAM" id="Phobius"/>
    </source>
</evidence>
<comment type="subcellular location">
    <subcellularLocation>
        <location evidence="1">Cell membrane</location>
        <topology evidence="1">Multi-pass membrane protein</topology>
    </subcellularLocation>
</comment>
<keyword evidence="5 6" id="KW-0472">Membrane</keyword>
<feature type="transmembrane region" description="Helical" evidence="6">
    <location>
        <begin position="74"/>
        <end position="92"/>
    </location>
</feature>
<dbReference type="PANTHER" id="PTHR30086:SF20">
    <property type="entry name" value="ARGININE EXPORTER PROTEIN ARGO-RELATED"/>
    <property type="match status" value="1"/>
</dbReference>
<reference evidence="8" key="1">
    <citation type="journal article" date="2019" name="Int. J. Syst. Evol. Microbiol.">
        <title>The Global Catalogue of Microorganisms (GCM) 10K type strain sequencing project: providing services to taxonomists for standard genome sequencing and annotation.</title>
        <authorList>
            <consortium name="The Broad Institute Genomics Platform"/>
            <consortium name="The Broad Institute Genome Sequencing Center for Infectious Disease"/>
            <person name="Wu L."/>
            <person name="Ma J."/>
        </authorList>
    </citation>
    <scope>NUCLEOTIDE SEQUENCE [LARGE SCALE GENOMIC DNA]</scope>
    <source>
        <strain evidence="8">CGMCC 1.12769</strain>
    </source>
</reference>
<dbReference type="Proteomes" id="UP000659344">
    <property type="component" value="Unassembled WGS sequence"/>
</dbReference>
<dbReference type="PANTHER" id="PTHR30086">
    <property type="entry name" value="ARGININE EXPORTER PROTEIN ARGO"/>
    <property type="match status" value="1"/>
</dbReference>
<evidence type="ECO:0000256" key="5">
    <source>
        <dbReference type="ARBA" id="ARBA00023136"/>
    </source>
</evidence>
<feature type="transmembrane region" description="Helical" evidence="6">
    <location>
        <begin position="183"/>
        <end position="201"/>
    </location>
</feature>
<keyword evidence="4 6" id="KW-1133">Transmembrane helix</keyword>